<accession>A0A263BSZ7</accession>
<feature type="transmembrane region" description="Helical" evidence="1">
    <location>
        <begin position="12"/>
        <end position="32"/>
    </location>
</feature>
<dbReference type="GO" id="GO:0005886">
    <property type="term" value="C:plasma membrane"/>
    <property type="evidence" value="ECO:0007669"/>
    <property type="project" value="UniProtKB-SubCell"/>
</dbReference>
<evidence type="ECO:0000256" key="1">
    <source>
        <dbReference type="SAM" id="Phobius"/>
    </source>
</evidence>
<sequence>MIFKRELVKAQKGLWIWFTILGGLIVMMLSMYPEISKSTENINELLESYPDALKAAFNIDQLGFDTVIGFYSIEGYLFATLFGSIFAVLLAGNIVVKEESDKTAEFLLSKPITRKEVITQKLFALLAAITQFNILLSAATFIGFKIGSDEVVPLKVFLLISIAPFLLHITFASLAFLVSSVMRKSKSIMSISLGIVFVTYFLNILASITNKAEFLKYFSPFEYIDSVTIIVEQTIKPLYLVCMTLIICVSIVASYVIYHKKDLAV</sequence>
<keyword evidence="1" id="KW-0812">Transmembrane</keyword>
<keyword evidence="3" id="KW-1185">Reference proteome</keyword>
<evidence type="ECO:0000313" key="3">
    <source>
        <dbReference type="Proteomes" id="UP000217083"/>
    </source>
</evidence>
<dbReference type="GO" id="GO:0140359">
    <property type="term" value="F:ABC-type transporter activity"/>
    <property type="evidence" value="ECO:0007669"/>
    <property type="project" value="InterPro"/>
</dbReference>
<keyword evidence="1" id="KW-0472">Membrane</keyword>
<dbReference type="PANTHER" id="PTHR37305">
    <property type="entry name" value="INTEGRAL MEMBRANE PROTEIN-RELATED"/>
    <property type="match status" value="1"/>
</dbReference>
<organism evidence="2 3">
    <name type="scientific">Lottiidibacillus patelloidae</name>
    <dbReference type="NCBI Taxonomy" id="2670334"/>
    <lineage>
        <taxon>Bacteria</taxon>
        <taxon>Bacillati</taxon>
        <taxon>Bacillota</taxon>
        <taxon>Bacilli</taxon>
        <taxon>Bacillales</taxon>
        <taxon>Bacillaceae</taxon>
        <taxon>Lottiidibacillus</taxon>
    </lineage>
</organism>
<comment type="caution">
    <text evidence="2">The sequence shown here is derived from an EMBL/GenBank/DDBJ whole genome shotgun (WGS) entry which is preliminary data.</text>
</comment>
<keyword evidence="1" id="KW-1133">Transmembrane helix</keyword>
<feature type="transmembrane region" description="Helical" evidence="1">
    <location>
        <begin position="190"/>
        <end position="209"/>
    </location>
</feature>
<name>A0A263BSZ7_9BACI</name>
<dbReference type="EMBL" id="NPIA01000005">
    <property type="protein sequence ID" value="OZM56688.1"/>
    <property type="molecule type" value="Genomic_DNA"/>
</dbReference>
<feature type="transmembrane region" description="Helical" evidence="1">
    <location>
        <begin position="156"/>
        <end position="178"/>
    </location>
</feature>
<gene>
    <name evidence="2" type="ORF">CIB95_10725</name>
</gene>
<dbReference type="RefSeq" id="WP_094925007.1">
    <property type="nucleotide sequence ID" value="NZ_NPIA01000005.1"/>
</dbReference>
<reference evidence="3" key="1">
    <citation type="submission" date="2017-08" db="EMBL/GenBank/DDBJ databases">
        <authorList>
            <person name="Huang Z."/>
        </authorList>
    </citation>
    <scope>NUCLEOTIDE SEQUENCE [LARGE SCALE GENOMIC DNA]</scope>
    <source>
        <strain evidence="3">SA5d-4</strain>
    </source>
</reference>
<dbReference type="PANTHER" id="PTHR37305:SF1">
    <property type="entry name" value="MEMBRANE PROTEIN"/>
    <property type="match status" value="1"/>
</dbReference>
<dbReference type="Proteomes" id="UP000217083">
    <property type="component" value="Unassembled WGS sequence"/>
</dbReference>
<reference evidence="2 3" key="2">
    <citation type="submission" date="2017-09" db="EMBL/GenBank/DDBJ databases">
        <title>Bacillus patelloidae sp. nov., isolated from the intestinal tract of a marine limpet.</title>
        <authorList>
            <person name="Liu R."/>
            <person name="Dong C."/>
            <person name="Shao Z."/>
        </authorList>
    </citation>
    <scope>NUCLEOTIDE SEQUENCE [LARGE SCALE GENOMIC DNA]</scope>
    <source>
        <strain evidence="2 3">SA5d-4</strain>
    </source>
</reference>
<feature type="transmembrane region" description="Helical" evidence="1">
    <location>
        <begin position="76"/>
        <end position="96"/>
    </location>
</feature>
<proteinExistence type="predicted"/>
<protein>
    <submittedName>
        <fullName evidence="2">Multidrug ABC transporter permease</fullName>
    </submittedName>
</protein>
<feature type="transmembrane region" description="Helical" evidence="1">
    <location>
        <begin position="122"/>
        <end position="144"/>
    </location>
</feature>
<feature type="transmembrane region" description="Helical" evidence="1">
    <location>
        <begin position="238"/>
        <end position="258"/>
    </location>
</feature>
<dbReference type="Pfam" id="PF12679">
    <property type="entry name" value="ABC2_membrane_2"/>
    <property type="match status" value="1"/>
</dbReference>
<evidence type="ECO:0000313" key="2">
    <source>
        <dbReference type="EMBL" id="OZM56688.1"/>
    </source>
</evidence>
<dbReference type="AlphaFoldDB" id="A0A263BSZ7"/>